<evidence type="ECO:0000313" key="2">
    <source>
        <dbReference type="EnsemblMetazoa" id="AAEL010592-PB"/>
    </source>
</evidence>
<dbReference type="Gene3D" id="3.40.50.1820">
    <property type="entry name" value="alpha/beta hydrolase"/>
    <property type="match status" value="1"/>
</dbReference>
<dbReference type="FunCoup" id="A0A6I8TJX7">
    <property type="interactions" value="197"/>
</dbReference>
<dbReference type="EnsemblMetazoa" id="AAEL010592-RB">
    <property type="protein sequence ID" value="AAEL010592-PB"/>
    <property type="gene ID" value="AAEL010592"/>
</dbReference>
<proteinExistence type="predicted"/>
<dbReference type="AlphaFoldDB" id="A0A6I8TJX7"/>
<reference evidence="2" key="2">
    <citation type="submission" date="2020-05" db="UniProtKB">
        <authorList>
            <consortium name="EnsemblMetazoa"/>
        </authorList>
    </citation>
    <scope>IDENTIFICATION</scope>
    <source>
        <strain evidence="2">LVP_AGWG</strain>
    </source>
</reference>
<dbReference type="PANTHER" id="PTHR46331">
    <property type="entry name" value="VALACYCLOVIR HYDROLASE"/>
    <property type="match status" value="1"/>
</dbReference>
<organism evidence="2 3">
    <name type="scientific">Aedes aegypti</name>
    <name type="common">Yellowfever mosquito</name>
    <name type="synonym">Culex aegypti</name>
    <dbReference type="NCBI Taxonomy" id="7159"/>
    <lineage>
        <taxon>Eukaryota</taxon>
        <taxon>Metazoa</taxon>
        <taxon>Ecdysozoa</taxon>
        <taxon>Arthropoda</taxon>
        <taxon>Hexapoda</taxon>
        <taxon>Insecta</taxon>
        <taxon>Pterygota</taxon>
        <taxon>Neoptera</taxon>
        <taxon>Endopterygota</taxon>
        <taxon>Diptera</taxon>
        <taxon>Nematocera</taxon>
        <taxon>Culicoidea</taxon>
        <taxon>Culicidae</taxon>
        <taxon>Culicinae</taxon>
        <taxon>Aedini</taxon>
        <taxon>Aedes</taxon>
        <taxon>Stegomyia</taxon>
    </lineage>
</organism>
<keyword evidence="3" id="KW-1185">Reference proteome</keyword>
<evidence type="ECO:0000259" key="1">
    <source>
        <dbReference type="Pfam" id="PF00561"/>
    </source>
</evidence>
<protein>
    <recommendedName>
        <fullName evidence="1">AB hydrolase-1 domain-containing protein</fullName>
    </recommendedName>
</protein>
<name>A0A6I8TJX7_AEDAE</name>
<accession>A0A6I8TJX7</accession>
<feature type="domain" description="AB hydrolase-1" evidence="1">
    <location>
        <begin position="61"/>
        <end position="195"/>
    </location>
</feature>
<gene>
    <name evidence="2" type="primary">5573535</name>
</gene>
<dbReference type="SUPFAM" id="SSF53474">
    <property type="entry name" value="alpha/beta-Hydrolases"/>
    <property type="match status" value="1"/>
</dbReference>
<sequence>MQIFGVLPFRVLAKPLAGCVPGAVSTAAVRYRSTCPPIERTLQIGKHKINFVEAGSGEKGLILLPGALGTAWTDFKPQIEQLPALLPSHKIIAWDPPGYGKSRPPEKEFGLDFYERDAEAAFGLMEKMGFRGAISVVGWSDGGITGLIMAGRKPSHVEKLVIWGSNAYITPKEAAIYENIRDVSKWSARMREPMEKVYGVDGFPKVWSAWVDGMLGIYKQRSGDICKEVLGQIRAPTFILHGAKDPMIVPEHVPHLQGSIADTSLHVFDEGKHNIHLKYAADFNRLVSDFIKK</sequence>
<dbReference type="InterPro" id="IPR000073">
    <property type="entry name" value="AB_hydrolase_1"/>
</dbReference>
<dbReference type="InParanoid" id="A0A6I8TJX7"/>
<dbReference type="InterPro" id="IPR029058">
    <property type="entry name" value="AB_hydrolase_fold"/>
</dbReference>
<reference evidence="2 3" key="1">
    <citation type="submission" date="2017-06" db="EMBL/GenBank/DDBJ databases">
        <title>Aedes aegypti genome working group (AGWG) sequencing and assembly.</title>
        <authorList>
            <consortium name="Aedes aegypti Genome Working Group (AGWG)"/>
            <person name="Matthews B.J."/>
        </authorList>
    </citation>
    <scope>NUCLEOTIDE SEQUENCE [LARGE SCALE GENOMIC DNA]</scope>
    <source>
        <strain evidence="2 3">LVP_AGWG</strain>
    </source>
</reference>
<dbReference type="OrthoDB" id="19657at2759"/>
<dbReference type="Pfam" id="PF00561">
    <property type="entry name" value="Abhydrolase_1"/>
    <property type="match status" value="1"/>
</dbReference>
<dbReference type="PRINTS" id="PR00111">
    <property type="entry name" value="ABHYDROLASE"/>
</dbReference>
<dbReference type="PANTHER" id="PTHR46331:SF2">
    <property type="entry name" value="VALACYCLOVIR HYDROLASE"/>
    <property type="match status" value="1"/>
</dbReference>
<dbReference type="Proteomes" id="UP000008820">
    <property type="component" value="Chromosome 1"/>
</dbReference>
<evidence type="ECO:0000313" key="3">
    <source>
        <dbReference type="Proteomes" id="UP000008820"/>
    </source>
</evidence>
<dbReference type="GO" id="GO:0017171">
    <property type="term" value="F:serine hydrolase activity"/>
    <property type="evidence" value="ECO:0007669"/>
    <property type="project" value="TreeGrafter"/>
</dbReference>